<feature type="domain" description="Metalloprotease TldD/E C-terminal" evidence="3">
    <location>
        <begin position="226"/>
        <end position="449"/>
    </location>
</feature>
<gene>
    <name evidence="5" type="ORF">JOC83_000988</name>
</gene>
<dbReference type="InterPro" id="IPR045569">
    <property type="entry name" value="Metalloprtase-TldD/E_C"/>
</dbReference>
<dbReference type="Pfam" id="PF01523">
    <property type="entry name" value="PmbA_TldD_1st"/>
    <property type="match status" value="1"/>
</dbReference>
<proteinExistence type="inferred from homology"/>
<dbReference type="PANTHER" id="PTHR43421">
    <property type="entry name" value="METALLOPROTEASE PMBA"/>
    <property type="match status" value="1"/>
</dbReference>
<dbReference type="Proteomes" id="UP000809829">
    <property type="component" value="Unassembled WGS sequence"/>
</dbReference>
<evidence type="ECO:0000259" key="3">
    <source>
        <dbReference type="Pfam" id="PF19289"/>
    </source>
</evidence>
<dbReference type="SUPFAM" id="SSF111283">
    <property type="entry name" value="Putative modulator of DNA gyrase, PmbA/TldD"/>
    <property type="match status" value="1"/>
</dbReference>
<feature type="domain" description="Metalloprotease TldD/E central" evidence="4">
    <location>
        <begin position="113"/>
        <end position="216"/>
    </location>
</feature>
<dbReference type="EMBL" id="JAFBFC010000001">
    <property type="protein sequence ID" value="MBM7702162.1"/>
    <property type="molecule type" value="Genomic_DNA"/>
</dbReference>
<evidence type="ECO:0000256" key="1">
    <source>
        <dbReference type="ARBA" id="ARBA00005836"/>
    </source>
</evidence>
<comment type="caution">
    <text evidence="5">The sequence shown here is derived from an EMBL/GenBank/DDBJ whole genome shotgun (WGS) entry which is preliminary data.</text>
</comment>
<protein>
    <submittedName>
        <fullName evidence="5">PmbA protein</fullName>
    </submittedName>
</protein>
<keyword evidence="6" id="KW-1185">Reference proteome</keyword>
<feature type="domain" description="Metalloprotease TldD/E N-terminal" evidence="2">
    <location>
        <begin position="23"/>
        <end position="86"/>
    </location>
</feature>
<comment type="similarity">
    <text evidence="1">Belongs to the peptidase U62 family.</text>
</comment>
<dbReference type="InterPro" id="IPR002510">
    <property type="entry name" value="Metalloprtase-TldD/E_N"/>
</dbReference>
<dbReference type="Pfam" id="PF19289">
    <property type="entry name" value="PmbA_TldD_3rd"/>
    <property type="match status" value="1"/>
</dbReference>
<dbReference type="PANTHER" id="PTHR43421:SF1">
    <property type="entry name" value="METALLOPROTEASE PMBA"/>
    <property type="match status" value="1"/>
</dbReference>
<organism evidence="5 6">
    <name type="scientific">Priestia iocasae</name>
    <dbReference type="NCBI Taxonomy" id="2291674"/>
    <lineage>
        <taxon>Bacteria</taxon>
        <taxon>Bacillati</taxon>
        <taxon>Bacillota</taxon>
        <taxon>Bacilli</taxon>
        <taxon>Bacillales</taxon>
        <taxon>Bacillaceae</taxon>
        <taxon>Priestia</taxon>
    </lineage>
</organism>
<name>A0ABS2QT76_9BACI</name>
<dbReference type="Pfam" id="PF19290">
    <property type="entry name" value="PmbA_TldD_2nd"/>
    <property type="match status" value="1"/>
</dbReference>
<dbReference type="InterPro" id="IPR047657">
    <property type="entry name" value="PmbA"/>
</dbReference>
<evidence type="ECO:0000259" key="4">
    <source>
        <dbReference type="Pfam" id="PF19290"/>
    </source>
</evidence>
<accession>A0ABS2QT76</accession>
<evidence type="ECO:0000313" key="5">
    <source>
        <dbReference type="EMBL" id="MBM7702162.1"/>
    </source>
</evidence>
<evidence type="ECO:0000313" key="6">
    <source>
        <dbReference type="Proteomes" id="UP000809829"/>
    </source>
</evidence>
<dbReference type="InterPro" id="IPR035068">
    <property type="entry name" value="TldD/PmbA_N"/>
</dbReference>
<dbReference type="Gene3D" id="3.30.2290.10">
    <property type="entry name" value="PmbA/TldD superfamily"/>
    <property type="match status" value="1"/>
</dbReference>
<dbReference type="InterPro" id="IPR036059">
    <property type="entry name" value="TldD/PmbA_sf"/>
</dbReference>
<evidence type="ECO:0000259" key="2">
    <source>
        <dbReference type="Pfam" id="PF01523"/>
    </source>
</evidence>
<dbReference type="RefSeq" id="WP_205184544.1">
    <property type="nucleotide sequence ID" value="NZ_JAFBFC010000001.1"/>
</dbReference>
<reference evidence="5 6" key="1">
    <citation type="submission" date="2021-01" db="EMBL/GenBank/DDBJ databases">
        <title>Genomic Encyclopedia of Type Strains, Phase IV (KMG-IV): sequencing the most valuable type-strain genomes for metagenomic binning, comparative biology and taxonomic classification.</title>
        <authorList>
            <person name="Goeker M."/>
        </authorList>
    </citation>
    <scope>NUCLEOTIDE SEQUENCE [LARGE SCALE GENOMIC DNA]</scope>
    <source>
        <strain evidence="5 6">DSM 104297</strain>
    </source>
</reference>
<dbReference type="InterPro" id="IPR045570">
    <property type="entry name" value="Metalloprtase-TldD/E_cen_dom"/>
</dbReference>
<sequence length="451" mass="49759">MELMSFQQQLFMYGTKQGFEEMELSFESTDKFSCQIHKGELDQYDTSFESGVSFRGLFNGKMGYAYTEKLDNESILFLVENAKENALIIEDEDEELIFEGSPLYEKHSFYSNELANVTIEEKIAFLSKVEALIRECDPRVIGTNYCMLETGEQKRALLNSKGLSLSEHHNYLMIYIAVMVKDGEEVKTGQYTKLTRDFSTLKEEDIAREAVNEALSFIGGKSIKSKGYPVVLRHDAAASLLHVYSAVFSSENAQKGLSRLKGKEGEKIGVTALQVVDHPLLEEGFASRTFDSEGVASTKRSIIEGGTLKTLLYNTKTAKKEGKQSTGHAYKSSYKGTVTVAPSNLYIEATNTSYEQIIESVSEGVLITHLSGLHSGTNPISGDFSVAAKGYYIKNGKVETPVTQMTIAGNFYELLNSIDSIGSDLDFAKGYGGGYVGSPTLKINRLSVTAE</sequence>